<keyword evidence="3" id="KW-0560">Oxidoreductase</keyword>
<evidence type="ECO:0000256" key="5">
    <source>
        <dbReference type="SAM" id="MobiDB-lite"/>
    </source>
</evidence>
<dbReference type="EMBL" id="JAEFCI010011948">
    <property type="protein sequence ID" value="KAG5456304.1"/>
    <property type="molecule type" value="Genomic_DNA"/>
</dbReference>
<accession>A0A8H7ZND8</accession>
<feature type="domain" description="Transketolase-like pyrimidine-binding" evidence="6">
    <location>
        <begin position="403"/>
        <end position="620"/>
    </location>
</feature>
<dbReference type="Pfam" id="PF02779">
    <property type="entry name" value="Transket_pyr"/>
    <property type="match status" value="1"/>
</dbReference>
<evidence type="ECO:0000256" key="1">
    <source>
        <dbReference type="ARBA" id="ARBA00001964"/>
    </source>
</evidence>
<dbReference type="InterPro" id="IPR005475">
    <property type="entry name" value="Transketolase-like_Pyr-bd"/>
</dbReference>
<evidence type="ECO:0000256" key="3">
    <source>
        <dbReference type="ARBA" id="ARBA00023002"/>
    </source>
</evidence>
<keyword evidence="8" id="KW-1185">Reference proteome</keyword>
<dbReference type="CDD" id="cd02016">
    <property type="entry name" value="TPP_E1_OGDC_like"/>
    <property type="match status" value="1"/>
</dbReference>
<dbReference type="GO" id="GO:0030976">
    <property type="term" value="F:thiamine pyrophosphate binding"/>
    <property type="evidence" value="ECO:0007669"/>
    <property type="project" value="InterPro"/>
</dbReference>
<evidence type="ECO:0000256" key="2">
    <source>
        <dbReference type="ARBA" id="ARBA00006936"/>
    </source>
</evidence>
<proteinExistence type="inferred from homology"/>
<organism evidence="7 8">
    <name type="scientific">Olpidium bornovanus</name>
    <dbReference type="NCBI Taxonomy" id="278681"/>
    <lineage>
        <taxon>Eukaryota</taxon>
        <taxon>Fungi</taxon>
        <taxon>Fungi incertae sedis</taxon>
        <taxon>Olpidiomycota</taxon>
        <taxon>Olpidiomycotina</taxon>
        <taxon>Olpidiomycetes</taxon>
        <taxon>Olpidiales</taxon>
        <taxon>Olpidiaceae</taxon>
        <taxon>Olpidium</taxon>
    </lineage>
</organism>
<keyword evidence="4" id="KW-0786">Thiamine pyrophosphate</keyword>
<dbReference type="Gene3D" id="3.40.50.970">
    <property type="match status" value="1"/>
</dbReference>
<dbReference type="PANTHER" id="PTHR23152">
    <property type="entry name" value="2-OXOGLUTARATE DEHYDROGENASE"/>
    <property type="match status" value="1"/>
</dbReference>
<dbReference type="Gene3D" id="3.40.50.12470">
    <property type="match status" value="1"/>
</dbReference>
<dbReference type="Proteomes" id="UP000673691">
    <property type="component" value="Unassembled WGS sequence"/>
</dbReference>
<dbReference type="SUPFAM" id="SSF52518">
    <property type="entry name" value="Thiamin diphosphate-binding fold (THDP-binding)"/>
    <property type="match status" value="2"/>
</dbReference>
<dbReference type="OrthoDB" id="413077at2759"/>
<dbReference type="InterPro" id="IPR001017">
    <property type="entry name" value="DH_E1"/>
</dbReference>
<dbReference type="InterPro" id="IPR029061">
    <property type="entry name" value="THDP-binding"/>
</dbReference>
<comment type="caution">
    <text evidence="7">The sequence shown here is derived from an EMBL/GenBank/DDBJ whole genome shotgun (WGS) entry which is preliminary data.</text>
</comment>
<dbReference type="GO" id="GO:0016624">
    <property type="term" value="F:oxidoreductase activity, acting on the aldehyde or oxo group of donors, disulfide as acceptor"/>
    <property type="evidence" value="ECO:0007669"/>
    <property type="project" value="InterPro"/>
</dbReference>
<dbReference type="Gene3D" id="3.40.50.11610">
    <property type="entry name" value="Multifunctional 2-oxoglutarate metabolism enzyme, C-terminal domain"/>
    <property type="match status" value="1"/>
</dbReference>
<reference evidence="7 8" key="1">
    <citation type="journal article" name="Sci. Rep.">
        <title>Genome-scale phylogenetic analyses confirm Olpidium as the closest living zoosporic fungus to the non-flagellated, terrestrial fungi.</title>
        <authorList>
            <person name="Chang Y."/>
            <person name="Rochon D."/>
            <person name="Sekimoto S."/>
            <person name="Wang Y."/>
            <person name="Chovatia M."/>
            <person name="Sandor L."/>
            <person name="Salamov A."/>
            <person name="Grigoriev I.V."/>
            <person name="Stajich J.E."/>
            <person name="Spatafora J.W."/>
        </authorList>
    </citation>
    <scope>NUCLEOTIDE SEQUENCE [LARGE SCALE GENOMIC DNA]</scope>
    <source>
        <strain evidence="7">S191</strain>
    </source>
</reference>
<dbReference type="AlphaFoldDB" id="A0A8H7ZND8"/>
<dbReference type="PANTHER" id="PTHR23152:SF4">
    <property type="entry name" value="2-OXOADIPATE DEHYDROGENASE COMPLEX COMPONENT E1"/>
    <property type="match status" value="1"/>
</dbReference>
<protein>
    <submittedName>
        <fullName evidence="7">Thiamine diphosphate-binding protein</fullName>
    </submittedName>
</protein>
<sequence>MAKKFAQVKRYGLEGAESMMVALDSLLRSANKAGVADVVLGMPHRGRLNLLTDLLQYDPTALFSKIKGNAEFPESLAASGDVLSHLASSPTLHYGQPKPLRVALLHNPSHLEAVNPVAMGKARAKQMYLFDKRTETDCHLGDRVMCVQLHGDAAFAGQGVVMESLGLSNLPHFTSGGSVHIIVNNQIGYTTPATNARSTAYTTDIAKMINAPIIHVNGDHPEDVAWASKLAFEYRNKFRKDVVLDLVSFRRWGHNELDEPSFTQPKMYTIIRSRKSVPLLYEERLLVSGNRFADSRQQLKGEGVIKGQAEIDNFRQAYFDLLDEKLKASDSYVPKASQLEGKWEKMTLATETISKANTGVDVPLLKAIGKASVAVPPQMSVHPRLEKAHIQSRLTKIASGNKIDWATGEALACGSLLLEGYGVRICGQDVGRGTFSQRHAMLVDQKNESIIVPLNNLAAQVGAESQGFLEVTNSNLSELAVLGFEYGMSIETPDVLNIWEAQFGDFFNSAQVIIDTYVASGESEFGWEWSFWLRQSGLVMLLPHGFDGAGPEHSSCRVERFLQMSDDRFDVANTSKKVNVNWHVVNPTTPAQYFHLLRRQMRRPFRKPLVVVAPKVLLRLPAAASDISEMGPGTGFQPVLGDSTIQDSSKSAELFHSRIFFFAARGGFGSTRFHFICFCNQGREGHFSFWKTVLRPCEGARGQGSQRARCAREAGGALPVPGGGRTGGDIQISYGARKKHKTAARTRLSCRGWNRYYPTRRRHIKAAQSRASKDTRGLFRLLALIPLRAEAQSKSGRAKLASGQHPRPHHGLQAEPF</sequence>
<dbReference type="GO" id="GO:0006091">
    <property type="term" value="P:generation of precursor metabolites and energy"/>
    <property type="evidence" value="ECO:0007669"/>
    <property type="project" value="UniProtKB-ARBA"/>
</dbReference>
<dbReference type="InterPro" id="IPR011603">
    <property type="entry name" value="2oxoglutarate_DH_E1"/>
</dbReference>
<gene>
    <name evidence="7" type="ORF">BJ554DRAFT_3991</name>
</gene>
<name>A0A8H7ZND8_9FUNG</name>
<comment type="similarity">
    <text evidence="2">Belongs to the alpha-ketoglutarate dehydrogenase family.</text>
</comment>
<comment type="cofactor">
    <cofactor evidence="1">
        <name>thiamine diphosphate</name>
        <dbReference type="ChEBI" id="CHEBI:58937"/>
    </cofactor>
</comment>
<evidence type="ECO:0000313" key="8">
    <source>
        <dbReference type="Proteomes" id="UP000673691"/>
    </source>
</evidence>
<feature type="region of interest" description="Disordered" evidence="5">
    <location>
        <begin position="795"/>
        <end position="817"/>
    </location>
</feature>
<evidence type="ECO:0000256" key="4">
    <source>
        <dbReference type="ARBA" id="ARBA00023052"/>
    </source>
</evidence>
<dbReference type="Pfam" id="PF00676">
    <property type="entry name" value="E1_dh"/>
    <property type="match status" value="1"/>
</dbReference>
<evidence type="ECO:0000313" key="7">
    <source>
        <dbReference type="EMBL" id="KAG5456304.1"/>
    </source>
</evidence>
<evidence type="ECO:0000259" key="6">
    <source>
        <dbReference type="SMART" id="SM00861"/>
    </source>
</evidence>
<dbReference type="SMART" id="SM00861">
    <property type="entry name" value="Transket_pyr"/>
    <property type="match status" value="1"/>
</dbReference>
<dbReference type="InterPro" id="IPR042179">
    <property type="entry name" value="KGD_C_sf"/>
</dbReference>